<dbReference type="PANTHER" id="PTHR37166">
    <property type="entry name" value="PROTEIN FLAG"/>
    <property type="match status" value="1"/>
</dbReference>
<dbReference type="PANTHER" id="PTHR37166:SF1">
    <property type="entry name" value="PROTEIN FLAG"/>
    <property type="match status" value="1"/>
</dbReference>
<evidence type="ECO:0008006" key="4">
    <source>
        <dbReference type="Google" id="ProtNLM"/>
    </source>
</evidence>
<dbReference type="EMBL" id="BAAAFD010000005">
    <property type="protein sequence ID" value="GAA0857147.1"/>
    <property type="molecule type" value="Genomic_DNA"/>
</dbReference>
<feature type="compositionally biased region" description="Basic and acidic residues" evidence="1">
    <location>
        <begin position="24"/>
        <end position="50"/>
    </location>
</feature>
<comment type="caution">
    <text evidence="2">The sequence shown here is derived from an EMBL/GenBank/DDBJ whole genome shotgun (WGS) entry which is preliminary data.</text>
</comment>
<evidence type="ECO:0000313" key="2">
    <source>
        <dbReference type="EMBL" id="GAA0857147.1"/>
    </source>
</evidence>
<dbReference type="InterPro" id="IPR035924">
    <property type="entry name" value="FlaG-like_sf"/>
</dbReference>
<organism evidence="2 3">
    <name type="scientific">Aliiglaciecola litoralis</name>
    <dbReference type="NCBI Taxonomy" id="582857"/>
    <lineage>
        <taxon>Bacteria</taxon>
        <taxon>Pseudomonadati</taxon>
        <taxon>Pseudomonadota</taxon>
        <taxon>Gammaproteobacteria</taxon>
        <taxon>Alteromonadales</taxon>
        <taxon>Alteromonadaceae</taxon>
        <taxon>Aliiglaciecola</taxon>
    </lineage>
</organism>
<accession>A0ABP3WZ01</accession>
<dbReference type="SUPFAM" id="SSF160214">
    <property type="entry name" value="FlaG-like"/>
    <property type="match status" value="1"/>
</dbReference>
<protein>
    <recommendedName>
        <fullName evidence="4">Flagellar protein FlaG</fullName>
    </recommendedName>
</protein>
<dbReference type="Pfam" id="PF03646">
    <property type="entry name" value="FlaG"/>
    <property type="match status" value="1"/>
</dbReference>
<evidence type="ECO:0000313" key="3">
    <source>
        <dbReference type="Proteomes" id="UP001500359"/>
    </source>
</evidence>
<evidence type="ECO:0000256" key="1">
    <source>
        <dbReference type="SAM" id="MobiDB-lite"/>
    </source>
</evidence>
<keyword evidence="3" id="KW-1185">Reference proteome</keyword>
<dbReference type="InterPro" id="IPR005186">
    <property type="entry name" value="FlaG"/>
</dbReference>
<sequence length="140" mass="15613">MDVNFSQIGQNIAQQDRFAVDSIQVKEQDTLSTQKPEEKAAEDSQERQESADNNTPRNSNSLNIEKAVSEISDFLQATNRQLSFSVDEKSERQVVKVTDSESGEVIRQIPSEEVLALSERIKELQSDVGNVVGVLFNNQA</sequence>
<dbReference type="Gene3D" id="3.30.160.170">
    <property type="entry name" value="FlaG-like"/>
    <property type="match status" value="1"/>
</dbReference>
<gene>
    <name evidence="2" type="ORF">GCM10009114_21790</name>
</gene>
<reference evidence="3" key="1">
    <citation type="journal article" date="2019" name="Int. J. Syst. Evol. Microbiol.">
        <title>The Global Catalogue of Microorganisms (GCM) 10K type strain sequencing project: providing services to taxonomists for standard genome sequencing and annotation.</title>
        <authorList>
            <consortium name="The Broad Institute Genomics Platform"/>
            <consortium name="The Broad Institute Genome Sequencing Center for Infectious Disease"/>
            <person name="Wu L."/>
            <person name="Ma J."/>
        </authorList>
    </citation>
    <scope>NUCLEOTIDE SEQUENCE [LARGE SCALE GENOMIC DNA]</scope>
    <source>
        <strain evidence="3">JCM 15896</strain>
    </source>
</reference>
<dbReference type="RefSeq" id="WP_343859826.1">
    <property type="nucleotide sequence ID" value="NZ_BAAAFD010000005.1"/>
</dbReference>
<feature type="region of interest" description="Disordered" evidence="1">
    <location>
        <begin position="18"/>
        <end position="64"/>
    </location>
</feature>
<name>A0ABP3WZ01_9ALTE</name>
<feature type="compositionally biased region" description="Polar residues" evidence="1">
    <location>
        <begin position="51"/>
        <end position="63"/>
    </location>
</feature>
<dbReference type="Proteomes" id="UP001500359">
    <property type="component" value="Unassembled WGS sequence"/>
</dbReference>
<proteinExistence type="predicted"/>